<evidence type="ECO:0000313" key="1">
    <source>
        <dbReference type="EMBL" id="KAH3846027.1"/>
    </source>
</evidence>
<reference evidence="1" key="1">
    <citation type="journal article" date="2019" name="bioRxiv">
        <title>The Genome of the Zebra Mussel, Dreissena polymorpha: A Resource for Invasive Species Research.</title>
        <authorList>
            <person name="McCartney M.A."/>
            <person name="Auch B."/>
            <person name="Kono T."/>
            <person name="Mallez S."/>
            <person name="Zhang Y."/>
            <person name="Obille A."/>
            <person name="Becker A."/>
            <person name="Abrahante J.E."/>
            <person name="Garbe J."/>
            <person name="Badalamenti J.P."/>
            <person name="Herman A."/>
            <person name="Mangelson H."/>
            <person name="Liachko I."/>
            <person name="Sullivan S."/>
            <person name="Sone E.D."/>
            <person name="Koren S."/>
            <person name="Silverstein K.A.T."/>
            <person name="Beckman K.B."/>
            <person name="Gohl D.M."/>
        </authorList>
    </citation>
    <scope>NUCLEOTIDE SEQUENCE</scope>
    <source>
        <strain evidence="1">Duluth1</strain>
        <tissue evidence="1">Whole animal</tissue>
    </source>
</reference>
<sequence length="67" mass="7744">MRWYLPEQVKFKVMQGIPTQLHRLVGPQREHGVDVRHSDVLVVYIQQETAQPWTNTDKPGGTGVEFN</sequence>
<name>A0A9D4KVN5_DREPO</name>
<proteinExistence type="predicted"/>
<keyword evidence="2" id="KW-1185">Reference proteome</keyword>
<dbReference type="Proteomes" id="UP000828390">
    <property type="component" value="Unassembled WGS sequence"/>
</dbReference>
<accession>A0A9D4KVN5</accession>
<dbReference type="AlphaFoldDB" id="A0A9D4KVN5"/>
<gene>
    <name evidence="1" type="ORF">DPMN_088323</name>
</gene>
<reference evidence="1" key="2">
    <citation type="submission" date="2020-11" db="EMBL/GenBank/DDBJ databases">
        <authorList>
            <person name="McCartney M.A."/>
            <person name="Auch B."/>
            <person name="Kono T."/>
            <person name="Mallez S."/>
            <person name="Becker A."/>
            <person name="Gohl D.M."/>
            <person name="Silverstein K.A.T."/>
            <person name="Koren S."/>
            <person name="Bechman K.B."/>
            <person name="Herman A."/>
            <person name="Abrahante J.E."/>
            <person name="Garbe J."/>
        </authorList>
    </citation>
    <scope>NUCLEOTIDE SEQUENCE</scope>
    <source>
        <strain evidence="1">Duluth1</strain>
        <tissue evidence="1">Whole animal</tissue>
    </source>
</reference>
<protein>
    <submittedName>
        <fullName evidence="1">Uncharacterized protein</fullName>
    </submittedName>
</protein>
<evidence type="ECO:0000313" key="2">
    <source>
        <dbReference type="Proteomes" id="UP000828390"/>
    </source>
</evidence>
<organism evidence="1 2">
    <name type="scientific">Dreissena polymorpha</name>
    <name type="common">Zebra mussel</name>
    <name type="synonym">Mytilus polymorpha</name>
    <dbReference type="NCBI Taxonomy" id="45954"/>
    <lineage>
        <taxon>Eukaryota</taxon>
        <taxon>Metazoa</taxon>
        <taxon>Spiralia</taxon>
        <taxon>Lophotrochozoa</taxon>
        <taxon>Mollusca</taxon>
        <taxon>Bivalvia</taxon>
        <taxon>Autobranchia</taxon>
        <taxon>Heteroconchia</taxon>
        <taxon>Euheterodonta</taxon>
        <taxon>Imparidentia</taxon>
        <taxon>Neoheterodontei</taxon>
        <taxon>Myida</taxon>
        <taxon>Dreissenoidea</taxon>
        <taxon>Dreissenidae</taxon>
        <taxon>Dreissena</taxon>
    </lineage>
</organism>
<dbReference type="EMBL" id="JAIWYP010000003">
    <property type="protein sequence ID" value="KAH3846027.1"/>
    <property type="molecule type" value="Genomic_DNA"/>
</dbReference>
<comment type="caution">
    <text evidence="1">The sequence shown here is derived from an EMBL/GenBank/DDBJ whole genome shotgun (WGS) entry which is preliminary data.</text>
</comment>